<dbReference type="SMART" id="SM00034">
    <property type="entry name" value="CLECT"/>
    <property type="match status" value="1"/>
</dbReference>
<dbReference type="Gene3D" id="2.60.40.10">
    <property type="entry name" value="Immunoglobulins"/>
    <property type="match status" value="4"/>
</dbReference>
<dbReference type="SUPFAM" id="SSF49265">
    <property type="entry name" value="Fibronectin type III"/>
    <property type="match status" value="4"/>
</dbReference>
<feature type="compositionally biased region" description="Basic and acidic residues" evidence="2">
    <location>
        <begin position="407"/>
        <end position="531"/>
    </location>
</feature>
<evidence type="ECO:0000313" key="6">
    <source>
        <dbReference type="EMBL" id="KAJ3585376.1"/>
    </source>
</evidence>
<comment type="caution">
    <text evidence="6">The sequence shown here is derived from an EMBL/GenBank/DDBJ whole genome shotgun (WGS) entry which is preliminary data.</text>
</comment>
<proteinExistence type="predicted"/>
<gene>
    <name evidence="6" type="ORF">NHX12_014097</name>
</gene>
<dbReference type="InterPro" id="IPR016187">
    <property type="entry name" value="CTDL_fold"/>
</dbReference>
<dbReference type="InterPro" id="IPR050991">
    <property type="entry name" value="ECM_Regulatory_Proteins"/>
</dbReference>
<dbReference type="SUPFAM" id="SSF56436">
    <property type="entry name" value="C-type lectin-like"/>
    <property type="match status" value="1"/>
</dbReference>
<evidence type="ECO:0000256" key="2">
    <source>
        <dbReference type="SAM" id="MobiDB-lite"/>
    </source>
</evidence>
<dbReference type="EMBL" id="JANIIK010000118">
    <property type="protein sequence ID" value="KAJ3585376.1"/>
    <property type="molecule type" value="Genomic_DNA"/>
</dbReference>
<accession>A0A9Q0DCY4</accession>
<dbReference type="OrthoDB" id="10253954at2759"/>
<dbReference type="PANTHER" id="PTHR46708">
    <property type="entry name" value="TENASCIN"/>
    <property type="match status" value="1"/>
</dbReference>
<dbReference type="Proteomes" id="UP001148018">
    <property type="component" value="Unassembled WGS sequence"/>
</dbReference>
<evidence type="ECO:0000259" key="5">
    <source>
        <dbReference type="PROSITE" id="PS50853"/>
    </source>
</evidence>
<evidence type="ECO:0000313" key="7">
    <source>
        <dbReference type="Proteomes" id="UP001148018"/>
    </source>
</evidence>
<dbReference type="SMART" id="SM00060">
    <property type="entry name" value="FN3"/>
    <property type="match status" value="5"/>
</dbReference>
<feature type="region of interest" description="Disordered" evidence="2">
    <location>
        <begin position="404"/>
        <end position="546"/>
    </location>
</feature>
<dbReference type="Pfam" id="PF00041">
    <property type="entry name" value="fn3"/>
    <property type="match status" value="3"/>
</dbReference>
<evidence type="ECO:0000256" key="3">
    <source>
        <dbReference type="SAM" id="SignalP"/>
    </source>
</evidence>
<feature type="domain" description="C-type lectin" evidence="4">
    <location>
        <begin position="31"/>
        <end position="197"/>
    </location>
</feature>
<evidence type="ECO:0000256" key="1">
    <source>
        <dbReference type="ARBA" id="ARBA00022737"/>
    </source>
</evidence>
<dbReference type="AlphaFoldDB" id="A0A9Q0DCY4"/>
<dbReference type="InterPro" id="IPR003961">
    <property type="entry name" value="FN3_dom"/>
</dbReference>
<dbReference type="InterPro" id="IPR001304">
    <property type="entry name" value="C-type_lectin-like"/>
</dbReference>
<feature type="domain" description="Fibronectin type-III" evidence="5">
    <location>
        <begin position="198"/>
        <end position="284"/>
    </location>
</feature>
<feature type="signal peptide" evidence="3">
    <location>
        <begin position="1"/>
        <end position="19"/>
    </location>
</feature>
<dbReference type="InterPro" id="IPR016186">
    <property type="entry name" value="C-type_lectin-like/link_sf"/>
</dbReference>
<dbReference type="CDD" id="cd00063">
    <property type="entry name" value="FN3"/>
    <property type="match status" value="3"/>
</dbReference>
<dbReference type="InterPro" id="IPR013783">
    <property type="entry name" value="Ig-like_fold"/>
</dbReference>
<dbReference type="PROSITE" id="PS50853">
    <property type="entry name" value="FN3"/>
    <property type="match status" value="2"/>
</dbReference>
<feature type="domain" description="Fibronectin type-III" evidence="5">
    <location>
        <begin position="675"/>
        <end position="766"/>
    </location>
</feature>
<reference evidence="6" key="1">
    <citation type="submission" date="2022-07" db="EMBL/GenBank/DDBJ databases">
        <title>Chromosome-level genome of Muraenolepis orangiensis.</title>
        <authorList>
            <person name="Kim J."/>
        </authorList>
    </citation>
    <scope>NUCLEOTIDE SEQUENCE</scope>
    <source>
        <strain evidence="6">KU_S4_2022</strain>
        <tissue evidence="6">Muscle</tissue>
    </source>
</reference>
<evidence type="ECO:0000259" key="4">
    <source>
        <dbReference type="PROSITE" id="PS50041"/>
    </source>
</evidence>
<keyword evidence="3" id="KW-0732">Signal</keyword>
<keyword evidence="1" id="KW-0677">Repeat</keyword>
<feature type="chain" id="PRO_5040496742" evidence="3">
    <location>
        <begin position="20"/>
        <end position="796"/>
    </location>
</feature>
<keyword evidence="7" id="KW-1185">Reference proteome</keyword>
<dbReference type="InterPro" id="IPR036116">
    <property type="entry name" value="FN3_sf"/>
</dbReference>
<dbReference type="PROSITE" id="PS50041">
    <property type="entry name" value="C_TYPE_LECTIN_2"/>
    <property type="match status" value="1"/>
</dbReference>
<feature type="region of interest" description="Disordered" evidence="2">
    <location>
        <begin position="117"/>
        <end position="163"/>
    </location>
</feature>
<dbReference type="Gene3D" id="3.10.100.10">
    <property type="entry name" value="Mannose-Binding Protein A, subunit A"/>
    <property type="match status" value="1"/>
</dbReference>
<name>A0A9Q0DCY4_9TELE</name>
<organism evidence="6 7">
    <name type="scientific">Muraenolepis orangiensis</name>
    <name type="common">Patagonian moray cod</name>
    <dbReference type="NCBI Taxonomy" id="630683"/>
    <lineage>
        <taxon>Eukaryota</taxon>
        <taxon>Metazoa</taxon>
        <taxon>Chordata</taxon>
        <taxon>Craniata</taxon>
        <taxon>Vertebrata</taxon>
        <taxon>Euteleostomi</taxon>
        <taxon>Actinopterygii</taxon>
        <taxon>Neopterygii</taxon>
        <taxon>Teleostei</taxon>
        <taxon>Neoteleostei</taxon>
        <taxon>Acanthomorphata</taxon>
        <taxon>Zeiogadaria</taxon>
        <taxon>Gadariae</taxon>
        <taxon>Gadiformes</taxon>
        <taxon>Muraenolepidoidei</taxon>
        <taxon>Muraenolepididae</taxon>
        <taxon>Muraenolepis</taxon>
    </lineage>
</organism>
<sequence length="796" mass="85811">MDILPILVIMAQLLLPCMSERQNFPVSKPATWVKAREHCKVCYKDLVTVSYDNILTLVRGVTRQHWIGLREKLDADAWSGWANGDPLIFQNWFPSKRQGVAGNTTAVTVIPEACTGDSGQTTNYGTPEASTGDSGQTTNYGTPEASTGDSGQTTNYGTPETSTPCGEVSVKEACVAMLSSGPWVEMDCSEELPYICYEDRFFGNASVNMTATGATLRWTAPPGNISSYRVEVREGVNLTDSAIGLTYDLFNMTPGTLYTVQVFAEKCDRDLNPQNISFFTKPETPLNLTASYVTESSVLLSWDRPAGNLHFYQVVVRGGWSIRTLDVQARVAGLVPGGSYTLDVFSAVDDGAVCSDPASLPVFTQPSCVSDISVTEVNNHSLLLSWTHSGNATGYRVVAKDINQLEGTRERGDQGERGPGRKGTRERGDLGERGPGRKGTRERGDQGERGPGRKGTRERGDLGERGPGREGTREGGDLVERGPGREGTWESGDLGERGPGRVGTRERGDQGERGPGREGTREKGDQGERGPGRKGTSVLFQEDVGHTDRSVRVTGMPAGTRLWLTVWSLAGGGLEGDEGTVDSFLDPNPVPSLNLSSTVSSVTASWPPPAGSYEWFHVSILLEPSGLASAPTPTPTNATSLTLDGLYTASRYKVTVTTTAGDFTSAPVVDFIYTKPVTPTIIDISFKDKRATLKWMALNSGETTTEYLVTYNASFWNHSGEALLTNTSLSVGDLRLGTYYKFWVYTVSGDLRSLPAATTLLTEGEQRHITLSMLCSSVQALHCDASASKATISTKV</sequence>
<protein>
    <submittedName>
        <fullName evidence="6">Uncharacterized protein</fullName>
    </submittedName>
</protein>
<dbReference type="PANTHER" id="PTHR46708:SF11">
    <property type="entry name" value="RECEPTOR-TYPE TYROSINE-PROTEIN PHOSPHATASE ETA-LIKE"/>
    <property type="match status" value="1"/>
</dbReference>